<protein>
    <recommendedName>
        <fullName evidence="1">Putative amidase domain-containing protein</fullName>
    </recommendedName>
</protein>
<sequence>MALTSRELAARRRMFRRRRAGVLLVVVLIVLTATIVPRIAAAAAAAGVRADLARLVDVAARAVEASSSLAPADASAALSDARAAALAAEPSDEARADAAAALASAVGTYRESAVSAAKDVLGEWSDAEKATEDALYRAIKALNKADPGDLPTALAAASDAADAVRASAQAYRDAITAASAGVRTQPAGGDVDAQLAYLRAHATDYDVDEWGDYNSAGGDCVNFASQGLLARGWRMDDEWYSGGAWKASKAWRDTAAIDAYLAAQGLPFATTADLDRVRVGDVGVFDWGGGDEGLDHTMTVSRVTYSPNGPVVSFASHNTDGTDRPFPKVLSDPASGSQMRIYSIP</sequence>
<accession>A0A7Y2Q1Q1</accession>
<name>A0A7Y2Q1Q1_9MICO</name>
<dbReference type="RefSeq" id="WP_167035622.1">
    <property type="nucleotide sequence ID" value="NZ_BAAANA010000002.1"/>
</dbReference>
<dbReference type="Pfam" id="PF12671">
    <property type="entry name" value="Amidase_6"/>
    <property type="match status" value="1"/>
</dbReference>
<dbReference type="InterPro" id="IPR024301">
    <property type="entry name" value="Amidase_6"/>
</dbReference>
<proteinExistence type="predicted"/>
<dbReference type="AlphaFoldDB" id="A0A7Y2Q1Q1"/>
<reference evidence="2 3" key="1">
    <citation type="submission" date="2020-05" db="EMBL/GenBank/DDBJ databases">
        <title>MicrobeNet Type strains.</title>
        <authorList>
            <person name="Nicholson A.C."/>
        </authorList>
    </citation>
    <scope>NUCLEOTIDE SEQUENCE [LARGE SCALE GENOMIC DNA]</scope>
    <source>
        <strain evidence="2 3">JCM 14282</strain>
    </source>
</reference>
<evidence type="ECO:0000259" key="1">
    <source>
        <dbReference type="Pfam" id="PF12671"/>
    </source>
</evidence>
<dbReference type="Proteomes" id="UP000543598">
    <property type="component" value="Unassembled WGS sequence"/>
</dbReference>
<comment type="caution">
    <text evidence="2">The sequence shown here is derived from an EMBL/GenBank/DDBJ whole genome shotgun (WGS) entry which is preliminary data.</text>
</comment>
<organism evidence="2 3">
    <name type="scientific">Microbacterium ulmi</name>
    <dbReference type="NCBI Taxonomy" id="179095"/>
    <lineage>
        <taxon>Bacteria</taxon>
        <taxon>Bacillati</taxon>
        <taxon>Actinomycetota</taxon>
        <taxon>Actinomycetes</taxon>
        <taxon>Micrococcales</taxon>
        <taxon>Microbacteriaceae</taxon>
        <taxon>Microbacterium</taxon>
    </lineage>
</organism>
<feature type="domain" description="Putative amidase" evidence="1">
    <location>
        <begin position="193"/>
        <end position="327"/>
    </location>
</feature>
<evidence type="ECO:0000313" key="3">
    <source>
        <dbReference type="Proteomes" id="UP000543598"/>
    </source>
</evidence>
<evidence type="ECO:0000313" key="2">
    <source>
        <dbReference type="EMBL" id="NNH03913.1"/>
    </source>
</evidence>
<keyword evidence="3" id="KW-1185">Reference proteome</keyword>
<dbReference type="EMBL" id="JABEMB010000010">
    <property type="protein sequence ID" value="NNH03913.1"/>
    <property type="molecule type" value="Genomic_DNA"/>
</dbReference>
<gene>
    <name evidence="2" type="ORF">HLA99_08635</name>
</gene>